<sequence>MAAATDFQLNKTEEIMEGFLCPVCLQDLTSIAQLQVHFEEKHSAEDKALLNSLKSIFSKARKLLNDSDTEDDAPCASKLPESKAGGAKIYSNIFSQNSVPPCLPNCNDPWNWQNTAAVPQRSHTSLFKTIRSDRIDTYVAETNKLLLRLDKLLADAPSDPVKRKAQERELVPWVDDACVPLCPDCGRSFSALTRRRHHCRLCGAIMCNKCSIFMSMAFAKQLVAPVHVATLMSGSSAQGKSSPGHSRGNSGSRHVLDGSAGFSLRRSGSQGSLNSIASMMDQLTGEQHLRVCQHCHQRVCARDRAVQQRQHQPLLALLYRKLMTDRATLYRLLPQYRTMAASLWSGESVYNLSDACELRLKVLRLGDSINATAQKIKTLGPVEVQQSQLNDPENQPPLGPRQELLQKRIYQSAAAFLKTNVLGLDKLPDAEELQQLQTKRREQAARRLAEERKAAELAELRAEQALIKLRQRDAEVITTRNARDRSLNSSGSSAHERRALVHRPSPGASVGEEGWGGDADAHVVTATDDPVVQQMNIIRNYIKQAREACRYEEVSTLEKNLKELQVEYRRLNGTT</sequence>
<dbReference type="Pfam" id="PF11464">
    <property type="entry name" value="Rbsn"/>
    <property type="match status" value="1"/>
</dbReference>
<dbReference type="InterPro" id="IPR052727">
    <property type="entry name" value="Rab4/Rab5_effector"/>
</dbReference>
<dbReference type="InterPro" id="IPR000306">
    <property type="entry name" value="Znf_FYVE"/>
</dbReference>
<feature type="domain" description="FYVE-type" evidence="7">
    <location>
        <begin position="176"/>
        <end position="211"/>
    </location>
</feature>
<dbReference type="PANTHER" id="PTHR13510:SF44">
    <property type="entry name" value="RABENOSYN-5"/>
    <property type="match status" value="1"/>
</dbReference>
<keyword evidence="5" id="KW-0175">Coiled coil</keyword>
<dbReference type="InterPro" id="IPR017455">
    <property type="entry name" value="Znf_FYVE-rel"/>
</dbReference>
<dbReference type="InterPro" id="IPR011011">
    <property type="entry name" value="Znf_FYVE_PHD"/>
</dbReference>
<dbReference type="Proteomes" id="UP000694843">
    <property type="component" value="Unplaced"/>
</dbReference>
<dbReference type="InterPro" id="IPR013083">
    <property type="entry name" value="Znf_RING/FYVE/PHD"/>
</dbReference>
<evidence type="ECO:0000256" key="4">
    <source>
        <dbReference type="PROSITE-ProRule" id="PRU00091"/>
    </source>
</evidence>
<dbReference type="SUPFAM" id="SSF57903">
    <property type="entry name" value="FYVE/PHD zinc finger"/>
    <property type="match status" value="1"/>
</dbReference>
<dbReference type="AlphaFoldDB" id="A0A979FSB4"/>
<dbReference type="OMA" id="LAIFCEP"/>
<dbReference type="InterPro" id="IPR036531">
    <property type="entry name" value="Rbsn_Rab-bd_sf"/>
</dbReference>
<dbReference type="GeneID" id="108675052"/>
<dbReference type="InterPro" id="IPR021565">
    <property type="entry name" value="Rbsn_Rab-bd"/>
</dbReference>
<feature type="compositionally biased region" description="Polar residues" evidence="6">
    <location>
        <begin position="234"/>
        <end position="252"/>
    </location>
</feature>
<feature type="region of interest" description="Disordered" evidence="6">
    <location>
        <begin position="234"/>
        <end position="253"/>
    </location>
</feature>
<keyword evidence="1" id="KW-0479">Metal-binding</keyword>
<keyword evidence="3" id="KW-0862">Zinc</keyword>
<gene>
    <name evidence="9" type="primary">LOC108675052</name>
</gene>
<evidence type="ECO:0000256" key="1">
    <source>
        <dbReference type="ARBA" id="ARBA00022723"/>
    </source>
</evidence>
<dbReference type="Pfam" id="PF01363">
    <property type="entry name" value="FYVE"/>
    <property type="match status" value="1"/>
</dbReference>
<dbReference type="PANTHER" id="PTHR13510">
    <property type="entry name" value="FYVE-FINGER-CONTAINING RAB5 EFFECTOR PROTEIN RABENOSYN-5-RELATED"/>
    <property type="match status" value="1"/>
</dbReference>
<dbReference type="RefSeq" id="XP_047739336.1">
    <property type="nucleotide sequence ID" value="XM_047883380.1"/>
</dbReference>
<dbReference type="InterPro" id="IPR013087">
    <property type="entry name" value="Znf_C2H2_type"/>
</dbReference>
<evidence type="ECO:0000259" key="7">
    <source>
        <dbReference type="PROSITE" id="PS50178"/>
    </source>
</evidence>
<organism evidence="8 9">
    <name type="scientific">Hyalella azteca</name>
    <name type="common">Amphipod</name>
    <dbReference type="NCBI Taxonomy" id="294128"/>
    <lineage>
        <taxon>Eukaryota</taxon>
        <taxon>Metazoa</taxon>
        <taxon>Ecdysozoa</taxon>
        <taxon>Arthropoda</taxon>
        <taxon>Crustacea</taxon>
        <taxon>Multicrustacea</taxon>
        <taxon>Malacostraca</taxon>
        <taxon>Eumalacostraca</taxon>
        <taxon>Peracarida</taxon>
        <taxon>Amphipoda</taxon>
        <taxon>Senticaudata</taxon>
        <taxon>Talitrida</taxon>
        <taxon>Talitroidea</taxon>
        <taxon>Hyalellidae</taxon>
        <taxon>Hyalella</taxon>
    </lineage>
</organism>
<dbReference type="SUPFAM" id="SSF140125">
    <property type="entry name" value="Rabenosyn-5 Rab-binding domain-like"/>
    <property type="match status" value="1"/>
</dbReference>
<proteinExistence type="predicted"/>
<accession>A0A979FSB4</accession>
<evidence type="ECO:0000313" key="8">
    <source>
        <dbReference type="Proteomes" id="UP000694843"/>
    </source>
</evidence>
<evidence type="ECO:0000256" key="3">
    <source>
        <dbReference type="ARBA" id="ARBA00022833"/>
    </source>
</evidence>
<keyword evidence="2 4" id="KW-0863">Zinc-finger</keyword>
<feature type="coiled-coil region" evidence="5">
    <location>
        <begin position="433"/>
        <end position="468"/>
    </location>
</feature>
<keyword evidence="8" id="KW-1185">Reference proteome</keyword>
<evidence type="ECO:0000256" key="2">
    <source>
        <dbReference type="ARBA" id="ARBA00022771"/>
    </source>
</evidence>
<reference evidence="9" key="1">
    <citation type="submission" date="2025-08" db="UniProtKB">
        <authorList>
            <consortium name="RefSeq"/>
        </authorList>
    </citation>
    <scope>IDENTIFICATION</scope>
    <source>
        <tissue evidence="9">Whole organism</tissue>
    </source>
</reference>
<dbReference type="PROSITE" id="PS00028">
    <property type="entry name" value="ZINC_FINGER_C2H2_1"/>
    <property type="match status" value="1"/>
</dbReference>
<dbReference type="PROSITE" id="PS50178">
    <property type="entry name" value="ZF_FYVE"/>
    <property type="match status" value="1"/>
</dbReference>
<dbReference type="CTD" id="34110"/>
<protein>
    <submittedName>
        <fullName evidence="9">Rabenosyn-5 isoform X2</fullName>
    </submittedName>
</protein>
<dbReference type="GO" id="GO:0008270">
    <property type="term" value="F:zinc ion binding"/>
    <property type="evidence" value="ECO:0007669"/>
    <property type="project" value="UniProtKB-KW"/>
</dbReference>
<dbReference type="Gene3D" id="3.30.40.10">
    <property type="entry name" value="Zinc/RING finger domain, C3HC4 (zinc finger)"/>
    <property type="match status" value="1"/>
</dbReference>
<dbReference type="Gene3D" id="4.10.860.20">
    <property type="entry name" value="Rabenosyn, Rab binding domain"/>
    <property type="match status" value="1"/>
</dbReference>
<name>A0A979FSB4_HYAAZ</name>
<evidence type="ECO:0000256" key="6">
    <source>
        <dbReference type="SAM" id="MobiDB-lite"/>
    </source>
</evidence>
<evidence type="ECO:0000256" key="5">
    <source>
        <dbReference type="SAM" id="Coils"/>
    </source>
</evidence>
<dbReference type="SMART" id="SM00064">
    <property type="entry name" value="FYVE"/>
    <property type="match status" value="1"/>
</dbReference>
<evidence type="ECO:0000313" key="9">
    <source>
        <dbReference type="RefSeq" id="XP_047739336.1"/>
    </source>
</evidence>